<evidence type="ECO:0000256" key="3">
    <source>
        <dbReference type="ARBA" id="ARBA00022777"/>
    </source>
</evidence>
<dbReference type="InterPro" id="IPR001245">
    <property type="entry name" value="Ser-Thr/Tyr_kinase_cat_dom"/>
</dbReference>
<accession>A0AAJ0MH37</accession>
<reference evidence="6" key="2">
    <citation type="submission" date="2023-06" db="EMBL/GenBank/DDBJ databases">
        <authorList>
            <consortium name="Lawrence Berkeley National Laboratory"/>
            <person name="Haridas S."/>
            <person name="Hensen N."/>
            <person name="Bonometti L."/>
            <person name="Westerberg I."/>
            <person name="Brannstrom I.O."/>
            <person name="Guillou S."/>
            <person name="Cros-Aarteil S."/>
            <person name="Calhoun S."/>
            <person name="Kuo A."/>
            <person name="Mondo S."/>
            <person name="Pangilinan J."/>
            <person name="Riley R."/>
            <person name="Labutti K."/>
            <person name="Andreopoulos B."/>
            <person name="Lipzen A."/>
            <person name="Chen C."/>
            <person name="Yanf M."/>
            <person name="Daum C."/>
            <person name="Ng V."/>
            <person name="Clum A."/>
            <person name="Steindorff A."/>
            <person name="Ohm R."/>
            <person name="Martin F."/>
            <person name="Silar P."/>
            <person name="Natvig D."/>
            <person name="Lalanne C."/>
            <person name="Gautier V."/>
            <person name="Ament-Velasquez S.L."/>
            <person name="Kruys A."/>
            <person name="Hutchinson M.I."/>
            <person name="Powell A.J."/>
            <person name="Barry K."/>
            <person name="Miller A.N."/>
            <person name="Grigoriev I.V."/>
            <person name="Debuchy R."/>
            <person name="Gladieux P."/>
            <person name="Thoren M.H."/>
            <person name="Johannesson H."/>
        </authorList>
    </citation>
    <scope>NUCLEOTIDE SEQUENCE</scope>
    <source>
        <strain evidence="6">CBS 955.72</strain>
    </source>
</reference>
<evidence type="ECO:0000313" key="7">
    <source>
        <dbReference type="Proteomes" id="UP001275084"/>
    </source>
</evidence>
<name>A0AAJ0MH37_9PEZI</name>
<evidence type="ECO:0000259" key="5">
    <source>
        <dbReference type="PROSITE" id="PS50011"/>
    </source>
</evidence>
<dbReference type="Gene3D" id="1.10.510.10">
    <property type="entry name" value="Transferase(Phosphotransferase) domain 1"/>
    <property type="match status" value="1"/>
</dbReference>
<organism evidence="6 7">
    <name type="scientific">Lasiosphaeria hispida</name>
    <dbReference type="NCBI Taxonomy" id="260671"/>
    <lineage>
        <taxon>Eukaryota</taxon>
        <taxon>Fungi</taxon>
        <taxon>Dikarya</taxon>
        <taxon>Ascomycota</taxon>
        <taxon>Pezizomycotina</taxon>
        <taxon>Sordariomycetes</taxon>
        <taxon>Sordariomycetidae</taxon>
        <taxon>Sordariales</taxon>
        <taxon>Lasiosphaeriaceae</taxon>
        <taxon>Lasiosphaeria</taxon>
    </lineage>
</organism>
<keyword evidence="3 6" id="KW-0418">Kinase</keyword>
<evidence type="ECO:0000313" key="6">
    <source>
        <dbReference type="EMBL" id="KAK3358835.1"/>
    </source>
</evidence>
<dbReference type="AlphaFoldDB" id="A0AAJ0MH37"/>
<protein>
    <submittedName>
        <fullName evidence="6">Kinase-like domain-containing protein</fullName>
    </submittedName>
</protein>
<gene>
    <name evidence="6" type="ORF">B0T25DRAFT_77376</name>
</gene>
<dbReference type="PANTHER" id="PTHR44329">
    <property type="entry name" value="SERINE/THREONINE-PROTEIN KINASE TNNI3K-RELATED"/>
    <property type="match status" value="1"/>
</dbReference>
<dbReference type="SUPFAM" id="SSF56112">
    <property type="entry name" value="Protein kinase-like (PK-like)"/>
    <property type="match status" value="1"/>
</dbReference>
<dbReference type="CDD" id="cd00180">
    <property type="entry name" value="PKc"/>
    <property type="match status" value="1"/>
</dbReference>
<keyword evidence="4" id="KW-0067">ATP-binding</keyword>
<dbReference type="GO" id="GO:0004674">
    <property type="term" value="F:protein serine/threonine kinase activity"/>
    <property type="evidence" value="ECO:0007669"/>
    <property type="project" value="TreeGrafter"/>
</dbReference>
<comment type="caution">
    <text evidence="6">The sequence shown here is derived from an EMBL/GenBank/DDBJ whole genome shotgun (WGS) entry which is preliminary data.</text>
</comment>
<dbReference type="InterPro" id="IPR051681">
    <property type="entry name" value="Ser/Thr_Kinases-Pseudokinases"/>
</dbReference>
<proteinExistence type="predicted"/>
<dbReference type="Proteomes" id="UP001275084">
    <property type="component" value="Unassembled WGS sequence"/>
</dbReference>
<dbReference type="GO" id="GO:0005524">
    <property type="term" value="F:ATP binding"/>
    <property type="evidence" value="ECO:0007669"/>
    <property type="project" value="UniProtKB-KW"/>
</dbReference>
<dbReference type="PANTHER" id="PTHR44329:SF288">
    <property type="entry name" value="MITOGEN-ACTIVATED PROTEIN KINASE KINASE KINASE 20"/>
    <property type="match status" value="1"/>
</dbReference>
<evidence type="ECO:0000256" key="2">
    <source>
        <dbReference type="ARBA" id="ARBA00022741"/>
    </source>
</evidence>
<evidence type="ECO:0000256" key="4">
    <source>
        <dbReference type="ARBA" id="ARBA00022840"/>
    </source>
</evidence>
<dbReference type="InterPro" id="IPR000719">
    <property type="entry name" value="Prot_kinase_dom"/>
</dbReference>
<keyword evidence="2" id="KW-0547">Nucleotide-binding</keyword>
<dbReference type="Pfam" id="PF07714">
    <property type="entry name" value="PK_Tyr_Ser-Thr"/>
    <property type="match status" value="1"/>
</dbReference>
<sequence length="264" mass="28616">MGTEPADFPKSIERSALQFLQRGCMATVYRIKSQPAFVIKLQDTTYHHNEKRVYERLGRHPRIAAFYGEAAVQQSSDLPSPGLLFGLVPNGTLRETLEGDIGQSRAKRPGQVTLWSAQLLDGLSYIHSRSVIHGDFGAHNVLVGLDWGLVITDFAGSRLDGSPCLAGPSPAYRRPTLVLPPDAPGPCEPTEGDDIYAFGTVLYEMSEGALLYRAITRDSVLASFTAGLYPDLSSMSALPRSVVLGCWKCQYSSARRVAGALGLS</sequence>
<reference evidence="6" key="1">
    <citation type="journal article" date="2023" name="Mol. Phylogenet. Evol.">
        <title>Genome-scale phylogeny and comparative genomics of the fungal order Sordariales.</title>
        <authorList>
            <person name="Hensen N."/>
            <person name="Bonometti L."/>
            <person name="Westerberg I."/>
            <person name="Brannstrom I.O."/>
            <person name="Guillou S."/>
            <person name="Cros-Aarteil S."/>
            <person name="Calhoun S."/>
            <person name="Haridas S."/>
            <person name="Kuo A."/>
            <person name="Mondo S."/>
            <person name="Pangilinan J."/>
            <person name="Riley R."/>
            <person name="LaButti K."/>
            <person name="Andreopoulos B."/>
            <person name="Lipzen A."/>
            <person name="Chen C."/>
            <person name="Yan M."/>
            <person name="Daum C."/>
            <person name="Ng V."/>
            <person name="Clum A."/>
            <person name="Steindorff A."/>
            <person name="Ohm R.A."/>
            <person name="Martin F."/>
            <person name="Silar P."/>
            <person name="Natvig D.O."/>
            <person name="Lalanne C."/>
            <person name="Gautier V."/>
            <person name="Ament-Velasquez S.L."/>
            <person name="Kruys A."/>
            <person name="Hutchinson M.I."/>
            <person name="Powell A.J."/>
            <person name="Barry K."/>
            <person name="Miller A.N."/>
            <person name="Grigoriev I.V."/>
            <person name="Debuchy R."/>
            <person name="Gladieux P."/>
            <person name="Hiltunen Thoren M."/>
            <person name="Johannesson H."/>
        </authorList>
    </citation>
    <scope>NUCLEOTIDE SEQUENCE</scope>
    <source>
        <strain evidence="6">CBS 955.72</strain>
    </source>
</reference>
<dbReference type="EMBL" id="JAUIQD010000002">
    <property type="protein sequence ID" value="KAK3358835.1"/>
    <property type="molecule type" value="Genomic_DNA"/>
</dbReference>
<dbReference type="InterPro" id="IPR011009">
    <property type="entry name" value="Kinase-like_dom_sf"/>
</dbReference>
<keyword evidence="1" id="KW-0808">Transferase</keyword>
<evidence type="ECO:0000256" key="1">
    <source>
        <dbReference type="ARBA" id="ARBA00022679"/>
    </source>
</evidence>
<feature type="domain" description="Protein kinase" evidence="5">
    <location>
        <begin position="14"/>
        <end position="264"/>
    </location>
</feature>
<keyword evidence="7" id="KW-1185">Reference proteome</keyword>
<dbReference type="PROSITE" id="PS50011">
    <property type="entry name" value="PROTEIN_KINASE_DOM"/>
    <property type="match status" value="1"/>
</dbReference>